<feature type="region of interest" description="Disordered" evidence="4">
    <location>
        <begin position="319"/>
        <end position="371"/>
    </location>
</feature>
<name>A0A1V8TBP7_9PEZI</name>
<dbReference type="SUPFAM" id="SSF47005">
    <property type="entry name" value="Peripheral subunit-binding domain of 2-oxo acid dehydrogenase complex"/>
    <property type="match status" value="1"/>
</dbReference>
<dbReference type="GO" id="GO:0006086">
    <property type="term" value="P:pyruvate decarboxylation to acetyl-CoA"/>
    <property type="evidence" value="ECO:0007669"/>
    <property type="project" value="InterPro"/>
</dbReference>
<dbReference type="OrthoDB" id="202158at2759"/>
<dbReference type="GO" id="GO:0004742">
    <property type="term" value="F:dihydrolipoyllysine-residue acetyltransferase activity"/>
    <property type="evidence" value="ECO:0007669"/>
    <property type="project" value="TreeGrafter"/>
</dbReference>
<feature type="region of interest" description="Disordered" evidence="4">
    <location>
        <begin position="87"/>
        <end position="146"/>
    </location>
</feature>
<dbReference type="InterPro" id="IPR036625">
    <property type="entry name" value="E3-bd_dom_sf"/>
</dbReference>
<dbReference type="InterPro" id="IPR004167">
    <property type="entry name" value="PSBD"/>
</dbReference>
<dbReference type="PROSITE" id="PS50968">
    <property type="entry name" value="BIOTINYL_LIPOYL"/>
    <property type="match status" value="1"/>
</dbReference>
<dbReference type="PANTHER" id="PTHR23151:SF82">
    <property type="entry name" value="PYRUVATE DEHYDROGENASE COMPLEX PROTEIN X COMPONENT, MITOCHONDRIAL"/>
    <property type="match status" value="1"/>
</dbReference>
<dbReference type="Proteomes" id="UP000192596">
    <property type="component" value="Unassembled WGS sequence"/>
</dbReference>
<dbReference type="AlphaFoldDB" id="A0A1V8TBP7"/>
<evidence type="ECO:0000256" key="2">
    <source>
        <dbReference type="ARBA" id="ARBA00022823"/>
    </source>
</evidence>
<feature type="compositionally biased region" description="Polar residues" evidence="4">
    <location>
        <begin position="348"/>
        <end position="360"/>
    </location>
</feature>
<keyword evidence="8" id="KW-1185">Reference proteome</keyword>
<comment type="similarity">
    <text evidence="1">Belongs to the 2-oxoacid dehydrogenase family.</text>
</comment>
<evidence type="ECO:0000256" key="4">
    <source>
        <dbReference type="SAM" id="MobiDB-lite"/>
    </source>
</evidence>
<evidence type="ECO:0000313" key="7">
    <source>
        <dbReference type="EMBL" id="OQO08612.1"/>
    </source>
</evidence>
<dbReference type="FunFam" id="2.40.50.100:FF:000010">
    <property type="entry name" value="Acetyltransferase component of pyruvate dehydrogenase complex"/>
    <property type="match status" value="1"/>
</dbReference>
<sequence length="404" mass="42166">MPALSPTMTEGNISSWRVKEGDTFNAGDVLLEIETDKATMDVEAQDDGVMVKIVQGDGSKGVKVGGRIAVTAESGDDPATVEIPAEEAQAAAPAKAKNEGQGKSGTGQESPSQAEAPPSSKPTETEAAPAHAKKAADSTTQGGKTGAQKYPLYPAVQALLLQNGLAKEDASKIPASGPGGRLLKGDVLAYLGKVKKDYPASAEARITKLGHLDLSNIQLAAPAQTAKATPAAAPAAIPELARETEVALPISLSAVLATQKRVQETLGISLPLSVFIARASELSNEDLPASKSRKPTAEDLFNSVLGLDTVPTSLRGSFMPQVTPLGSASRTAPRRPQRKSDILDLLTSRKSAPSRTTQRTPAPMAVDGPNMFSVTAPSGEEKRAMRYLERLKVVLETEPGRLVL</sequence>
<dbReference type="EMBL" id="NAJO01000012">
    <property type="protein sequence ID" value="OQO08612.1"/>
    <property type="molecule type" value="Genomic_DNA"/>
</dbReference>
<dbReference type="PANTHER" id="PTHR23151">
    <property type="entry name" value="DIHYDROLIPOAMIDE ACETYL/SUCCINYL-TRANSFERASE-RELATED"/>
    <property type="match status" value="1"/>
</dbReference>
<comment type="caution">
    <text evidence="7">The sequence shown here is derived from an EMBL/GenBank/DDBJ whole genome shotgun (WGS) entry which is preliminary data.</text>
</comment>
<dbReference type="PROSITE" id="PS51826">
    <property type="entry name" value="PSBD"/>
    <property type="match status" value="1"/>
</dbReference>
<evidence type="ECO:0000259" key="5">
    <source>
        <dbReference type="PROSITE" id="PS50968"/>
    </source>
</evidence>
<dbReference type="InParanoid" id="A0A1V8TBP7"/>
<accession>A0A1V8TBP7</accession>
<dbReference type="InterPro" id="IPR000089">
    <property type="entry name" value="Biotin_lipoyl"/>
</dbReference>
<feature type="domain" description="Lipoyl-binding" evidence="5">
    <location>
        <begin position="1"/>
        <end position="72"/>
    </location>
</feature>
<evidence type="ECO:0000259" key="6">
    <source>
        <dbReference type="PROSITE" id="PS51826"/>
    </source>
</evidence>
<reference evidence="8" key="1">
    <citation type="submission" date="2017-03" db="EMBL/GenBank/DDBJ databases">
        <title>Genomes of endolithic fungi from Antarctica.</title>
        <authorList>
            <person name="Coleine C."/>
            <person name="Masonjones S."/>
            <person name="Stajich J.E."/>
        </authorList>
    </citation>
    <scope>NUCLEOTIDE SEQUENCE [LARGE SCALE GENOMIC DNA]</scope>
    <source>
        <strain evidence="8">CCFEE 5527</strain>
    </source>
</reference>
<protein>
    <recommendedName>
        <fullName evidence="9">Pyruvate dehydrogenase complex protein X component, mitochondrial</fullName>
    </recommendedName>
</protein>
<evidence type="ECO:0000313" key="8">
    <source>
        <dbReference type="Proteomes" id="UP000192596"/>
    </source>
</evidence>
<feature type="domain" description="Peripheral subunit-binding (PSBD)" evidence="6">
    <location>
        <begin position="151"/>
        <end position="191"/>
    </location>
</feature>
<dbReference type="Gene3D" id="4.10.320.10">
    <property type="entry name" value="E3-binding domain"/>
    <property type="match status" value="1"/>
</dbReference>
<dbReference type="InterPro" id="IPR045257">
    <property type="entry name" value="E2/Pdx1"/>
</dbReference>
<organism evidence="7 8">
    <name type="scientific">Cryoendolithus antarcticus</name>
    <dbReference type="NCBI Taxonomy" id="1507870"/>
    <lineage>
        <taxon>Eukaryota</taxon>
        <taxon>Fungi</taxon>
        <taxon>Dikarya</taxon>
        <taxon>Ascomycota</taxon>
        <taxon>Pezizomycotina</taxon>
        <taxon>Dothideomycetes</taxon>
        <taxon>Dothideomycetidae</taxon>
        <taxon>Cladosporiales</taxon>
        <taxon>Cladosporiaceae</taxon>
        <taxon>Cryoendolithus</taxon>
    </lineage>
</organism>
<dbReference type="SUPFAM" id="SSF51230">
    <property type="entry name" value="Single hybrid motif"/>
    <property type="match status" value="1"/>
</dbReference>
<dbReference type="Gene3D" id="2.40.50.100">
    <property type="match status" value="1"/>
</dbReference>
<dbReference type="FunCoup" id="A0A1V8TBP7">
    <property type="interactions" value="198"/>
</dbReference>
<dbReference type="InterPro" id="IPR011053">
    <property type="entry name" value="Single_hybrid_motif"/>
</dbReference>
<dbReference type="InterPro" id="IPR003016">
    <property type="entry name" value="2-oxoA_DH_lipoyl-BS"/>
</dbReference>
<evidence type="ECO:0008006" key="9">
    <source>
        <dbReference type="Google" id="ProtNLM"/>
    </source>
</evidence>
<dbReference type="GO" id="GO:0045254">
    <property type="term" value="C:pyruvate dehydrogenase complex"/>
    <property type="evidence" value="ECO:0007669"/>
    <property type="project" value="InterPro"/>
</dbReference>
<proteinExistence type="inferred from homology"/>
<dbReference type="PROSITE" id="PS00189">
    <property type="entry name" value="LIPOYL"/>
    <property type="match status" value="1"/>
</dbReference>
<dbReference type="CDD" id="cd06849">
    <property type="entry name" value="lipoyl_domain"/>
    <property type="match status" value="1"/>
</dbReference>
<dbReference type="STRING" id="1507870.A0A1V8TBP7"/>
<dbReference type="Pfam" id="PF02817">
    <property type="entry name" value="E3_binding"/>
    <property type="match status" value="1"/>
</dbReference>
<evidence type="ECO:0000256" key="1">
    <source>
        <dbReference type="ARBA" id="ARBA00007317"/>
    </source>
</evidence>
<gene>
    <name evidence="7" type="ORF">B0A48_06482</name>
</gene>
<dbReference type="Pfam" id="PF00364">
    <property type="entry name" value="Biotin_lipoyl"/>
    <property type="match status" value="1"/>
</dbReference>
<evidence type="ECO:0000256" key="3">
    <source>
        <dbReference type="ARBA" id="ARBA00022946"/>
    </source>
</evidence>
<keyword evidence="3" id="KW-0809">Transit peptide</keyword>
<feature type="compositionally biased region" description="Low complexity" evidence="4">
    <location>
        <begin position="108"/>
        <end position="130"/>
    </location>
</feature>
<keyword evidence="2" id="KW-0450">Lipoyl</keyword>